<name>A0A1Z1WR71_9ACTN</name>
<dbReference type="AlphaFoldDB" id="A0A1Z1WR71"/>
<dbReference type="Pfam" id="PF19300">
    <property type="entry name" value="BPD_transp_1_N"/>
    <property type="match status" value="1"/>
</dbReference>
<accession>A0A1Z1WR71</accession>
<evidence type="ECO:0000256" key="3">
    <source>
        <dbReference type="ARBA" id="ARBA00022475"/>
    </source>
</evidence>
<comment type="subcellular location">
    <subcellularLocation>
        <location evidence="1">Cell membrane</location>
        <topology evidence="1">Multi-pass membrane protein</topology>
    </subcellularLocation>
</comment>
<feature type="compositionally biased region" description="Low complexity" evidence="4">
    <location>
        <begin position="79"/>
        <end position="94"/>
    </location>
</feature>
<proteinExistence type="predicted"/>
<organism evidence="6 7">
    <name type="scientific">Streptomyces alboflavus</name>
    <dbReference type="NCBI Taxonomy" id="67267"/>
    <lineage>
        <taxon>Bacteria</taxon>
        <taxon>Bacillati</taxon>
        <taxon>Actinomycetota</taxon>
        <taxon>Actinomycetes</taxon>
        <taxon>Kitasatosporales</taxon>
        <taxon>Streptomycetaceae</taxon>
        <taxon>Streptomyces</taxon>
    </lineage>
</organism>
<feature type="domain" description="ABC transporter type 1 GsiC-like N-terminal" evidence="5">
    <location>
        <begin position="1"/>
        <end position="77"/>
    </location>
</feature>
<dbReference type="Proteomes" id="UP000195880">
    <property type="component" value="Chromosome"/>
</dbReference>
<sequence length="100" mass="11255">MTGFLVKRFLQALVVLFLVSIIVFVLLHMLPGGPARAILGPKGTPQQIEQFNHQQGYDRSLPTQYFMYLKRLFTGDLGTRTNSTRRSSSCSSSGCRRRCS</sequence>
<evidence type="ECO:0000256" key="1">
    <source>
        <dbReference type="ARBA" id="ARBA00004651"/>
    </source>
</evidence>
<dbReference type="KEGG" id="salf:SMD44_08391"/>
<reference evidence="6 7" key="1">
    <citation type="submission" date="2017-05" db="EMBL/GenBank/DDBJ databases">
        <title>Streptomyces alboflavus Genome sequencing and assembly.</title>
        <authorList>
            <person name="Wang Y."/>
            <person name="Du B."/>
            <person name="Ding Y."/>
            <person name="Liu H."/>
            <person name="Hou Q."/>
            <person name="Liu K."/>
            <person name="Wang C."/>
            <person name="Yao L."/>
        </authorList>
    </citation>
    <scope>NUCLEOTIDE SEQUENCE [LARGE SCALE GENOMIC DNA]</scope>
    <source>
        <strain evidence="6 7">MDJK44</strain>
    </source>
</reference>
<dbReference type="EMBL" id="CP021748">
    <property type="protein sequence ID" value="ARX88904.1"/>
    <property type="molecule type" value="Genomic_DNA"/>
</dbReference>
<dbReference type="PANTHER" id="PTHR43163">
    <property type="entry name" value="DIPEPTIDE TRANSPORT SYSTEM PERMEASE PROTEIN DPPB-RELATED"/>
    <property type="match status" value="1"/>
</dbReference>
<dbReference type="PANTHER" id="PTHR43163:SF6">
    <property type="entry name" value="DIPEPTIDE TRANSPORT SYSTEM PERMEASE PROTEIN DPPB-RELATED"/>
    <property type="match status" value="1"/>
</dbReference>
<evidence type="ECO:0000313" key="7">
    <source>
        <dbReference type="Proteomes" id="UP000195880"/>
    </source>
</evidence>
<evidence type="ECO:0000256" key="4">
    <source>
        <dbReference type="SAM" id="MobiDB-lite"/>
    </source>
</evidence>
<keyword evidence="3" id="KW-1003">Cell membrane</keyword>
<dbReference type="InterPro" id="IPR045621">
    <property type="entry name" value="BPD_transp_1_N"/>
</dbReference>
<keyword evidence="2" id="KW-0813">Transport</keyword>
<evidence type="ECO:0000313" key="6">
    <source>
        <dbReference type="EMBL" id="ARX88904.1"/>
    </source>
</evidence>
<protein>
    <submittedName>
        <fullName evidence="6">Diguanylate cyclase</fullName>
    </submittedName>
</protein>
<evidence type="ECO:0000256" key="2">
    <source>
        <dbReference type="ARBA" id="ARBA00022448"/>
    </source>
</evidence>
<keyword evidence="7" id="KW-1185">Reference proteome</keyword>
<dbReference type="GO" id="GO:0005886">
    <property type="term" value="C:plasma membrane"/>
    <property type="evidence" value="ECO:0007669"/>
    <property type="project" value="UniProtKB-SubCell"/>
</dbReference>
<gene>
    <name evidence="6" type="ORF">SMD44_08391</name>
</gene>
<feature type="region of interest" description="Disordered" evidence="4">
    <location>
        <begin position="77"/>
        <end position="100"/>
    </location>
</feature>
<keyword evidence="3" id="KW-0472">Membrane</keyword>
<evidence type="ECO:0000259" key="5">
    <source>
        <dbReference type="Pfam" id="PF19300"/>
    </source>
</evidence>